<evidence type="ECO:0000259" key="2">
    <source>
        <dbReference type="PROSITE" id="PS51736"/>
    </source>
</evidence>
<dbReference type="Pfam" id="PF07508">
    <property type="entry name" value="Recombinase"/>
    <property type="match status" value="1"/>
</dbReference>
<dbReference type="InterPro" id="IPR038109">
    <property type="entry name" value="DNA_bind_recomb_sf"/>
</dbReference>
<dbReference type="Pfam" id="PF13408">
    <property type="entry name" value="Zn_ribbon_recom"/>
    <property type="match status" value="1"/>
</dbReference>
<dbReference type="PANTHER" id="PTHR30461:SF23">
    <property type="entry name" value="DNA RECOMBINASE-RELATED"/>
    <property type="match status" value="1"/>
</dbReference>
<proteinExistence type="predicted"/>
<dbReference type="InterPro" id="IPR050639">
    <property type="entry name" value="SSR_resolvase"/>
</dbReference>
<dbReference type="CDD" id="cd00338">
    <property type="entry name" value="Ser_Recombinase"/>
    <property type="match status" value="1"/>
</dbReference>
<evidence type="ECO:0000256" key="1">
    <source>
        <dbReference type="SAM" id="MobiDB-lite"/>
    </source>
</evidence>
<name>A0ABT6I071_9ACTN</name>
<dbReference type="InterPro" id="IPR006119">
    <property type="entry name" value="Resolv_N"/>
</dbReference>
<protein>
    <submittedName>
        <fullName evidence="4">Recombinase family protein</fullName>
    </submittedName>
</protein>
<gene>
    <name evidence="4" type="ORF">QCN29_36075</name>
</gene>
<dbReference type="PROSITE" id="PS51737">
    <property type="entry name" value="RECOMBINASE_DNA_BIND"/>
    <property type="match status" value="1"/>
</dbReference>
<dbReference type="Proteomes" id="UP001223144">
    <property type="component" value="Unassembled WGS sequence"/>
</dbReference>
<keyword evidence="5" id="KW-1185">Reference proteome</keyword>
<evidence type="ECO:0000259" key="3">
    <source>
        <dbReference type="PROSITE" id="PS51737"/>
    </source>
</evidence>
<dbReference type="InterPro" id="IPR036162">
    <property type="entry name" value="Resolvase-like_N_sf"/>
</dbReference>
<dbReference type="Gene3D" id="3.90.1750.20">
    <property type="entry name" value="Putative Large Serine Recombinase, Chain B, Domain 2"/>
    <property type="match status" value="1"/>
</dbReference>
<dbReference type="SUPFAM" id="SSF53041">
    <property type="entry name" value="Resolvase-like"/>
    <property type="match status" value="1"/>
</dbReference>
<reference evidence="4 5" key="1">
    <citation type="submission" date="2023-04" db="EMBL/GenBank/DDBJ databases">
        <title>Streptomyces chengmaiensis sp. nov. isolated from the stem of mangrove plant in Hainan.</title>
        <authorList>
            <person name="Huang X."/>
            <person name="Zhou S."/>
            <person name="Chu X."/>
            <person name="Xie Y."/>
            <person name="Lin Y."/>
        </authorList>
    </citation>
    <scope>NUCLEOTIDE SEQUENCE [LARGE SCALE GENOMIC DNA]</scope>
    <source>
        <strain evidence="4 5">HNM0663</strain>
    </source>
</reference>
<dbReference type="InterPro" id="IPR025827">
    <property type="entry name" value="Zn_ribbon_recom_dom"/>
</dbReference>
<dbReference type="EMBL" id="JARWBG010000104">
    <property type="protein sequence ID" value="MDH2394066.1"/>
    <property type="molecule type" value="Genomic_DNA"/>
</dbReference>
<feature type="region of interest" description="Disordered" evidence="1">
    <location>
        <begin position="700"/>
        <end position="731"/>
    </location>
</feature>
<dbReference type="RefSeq" id="WP_279933485.1">
    <property type="nucleotide sequence ID" value="NZ_JARWBG010000104.1"/>
</dbReference>
<organism evidence="4 5">
    <name type="scientific">Streptomyces chengmaiensis</name>
    <dbReference type="NCBI Taxonomy" id="3040919"/>
    <lineage>
        <taxon>Bacteria</taxon>
        <taxon>Bacillati</taxon>
        <taxon>Actinomycetota</taxon>
        <taxon>Actinomycetes</taxon>
        <taxon>Kitasatosporales</taxon>
        <taxon>Streptomycetaceae</taxon>
        <taxon>Streptomyces</taxon>
    </lineage>
</organism>
<dbReference type="PROSITE" id="PS51736">
    <property type="entry name" value="RECOMBINASES_3"/>
    <property type="match status" value="1"/>
</dbReference>
<dbReference type="Pfam" id="PF00239">
    <property type="entry name" value="Resolvase"/>
    <property type="match status" value="1"/>
</dbReference>
<accession>A0ABT6I071</accession>
<feature type="domain" description="Resolvase/invertase-type recombinase catalytic" evidence="2">
    <location>
        <begin position="17"/>
        <end position="168"/>
    </location>
</feature>
<evidence type="ECO:0000313" key="5">
    <source>
        <dbReference type="Proteomes" id="UP001223144"/>
    </source>
</evidence>
<feature type="domain" description="Recombinase" evidence="3">
    <location>
        <begin position="175"/>
        <end position="316"/>
    </location>
</feature>
<dbReference type="SMART" id="SM00857">
    <property type="entry name" value="Resolvase"/>
    <property type="match status" value="1"/>
</dbReference>
<comment type="caution">
    <text evidence="4">The sequence shown here is derived from an EMBL/GenBank/DDBJ whole genome shotgun (WGS) entry which is preliminary data.</text>
</comment>
<dbReference type="InterPro" id="IPR011109">
    <property type="entry name" value="DNA_bind_recombinase_dom"/>
</dbReference>
<sequence length="731" mass="81779">MSIENSGKVTAEHLRRDAYLYVRQSSLKQVVNNSESTQRQYALRGRAVALGWEEDRVVVIDSDQGRSGASTAGRDGFQRLVAEVSMGRAGIVLGLEVSRLARNNTDWHRLLEICALSGTLILDEDGLYDPRTFNDRLVLGMKGTMSEAELHLLGARLRGGQLAKARRGELKQPLPVGYVHDYADRIVKDPDTAVRAAVERVLDVFTATGSARQVVKTFAAEHLTFPSRIRTGPRKGELVWGPLKHWQVLNVLHNPLYAGAFCYGRRKVERTTDGRVSIRLLPRDQWDTLIEDHHEGYVTFARWETNQATLAAQAASRGLERTATAPREGPALLQGLMICGRCGRRMTIGYHLRQGREVSDYRCMTHAIQEGGRVCQRIPGPGVEQAVAALLLEELTPLAVEAALQVTGRLAARAAEADRLRSTHLQRAQHRALLLEELTPLAVEAALQVTDRLAARAAEADRLRSTHLQRAQHRADLAKRRYLAVDPDNRLVADSLEADWNAALREVAAARKDVERARIETEPVTEALRHKLAHLAGDVHRLWHDPGTPMRERKRIARLLITDITLTKGERITARVRLSGGRHHTLDLPLPLGGGKLWQTPKPVVTAIDALLEDHTDAEIADILNQRGLTSGKGLPFHRLLVRDIREDYQLTSRFDRLRDRGLLTAYELADILDVSVPTIWKWHRGGLLEGEKYNDKNACLYPHPGPNPPRVQQGVRLDRRRPAATPKRTR</sequence>
<dbReference type="PANTHER" id="PTHR30461">
    <property type="entry name" value="DNA-INVERTASE FROM LAMBDOID PROPHAGE"/>
    <property type="match status" value="1"/>
</dbReference>
<evidence type="ECO:0000313" key="4">
    <source>
        <dbReference type="EMBL" id="MDH2394066.1"/>
    </source>
</evidence>
<dbReference type="Gene3D" id="3.40.50.1390">
    <property type="entry name" value="Resolvase, N-terminal catalytic domain"/>
    <property type="match status" value="1"/>
</dbReference>